<dbReference type="AlphaFoldDB" id="A0A061EVL1"/>
<gene>
    <name evidence="2" type="ORF">TCM_022923</name>
</gene>
<evidence type="ECO:0000313" key="3">
    <source>
        <dbReference type="Proteomes" id="UP000026915"/>
    </source>
</evidence>
<organism evidence="2 3">
    <name type="scientific">Theobroma cacao</name>
    <name type="common">Cacao</name>
    <name type="synonym">Cocoa</name>
    <dbReference type="NCBI Taxonomy" id="3641"/>
    <lineage>
        <taxon>Eukaryota</taxon>
        <taxon>Viridiplantae</taxon>
        <taxon>Streptophyta</taxon>
        <taxon>Embryophyta</taxon>
        <taxon>Tracheophyta</taxon>
        <taxon>Spermatophyta</taxon>
        <taxon>Magnoliopsida</taxon>
        <taxon>eudicotyledons</taxon>
        <taxon>Gunneridae</taxon>
        <taxon>Pentapetalae</taxon>
        <taxon>rosids</taxon>
        <taxon>malvids</taxon>
        <taxon>Malvales</taxon>
        <taxon>Malvaceae</taxon>
        <taxon>Byttnerioideae</taxon>
        <taxon>Theobroma</taxon>
    </lineage>
</organism>
<dbReference type="PANTHER" id="PTHR36351">
    <property type="entry name" value="EMBRYO SAC DEVELOPMENT ARREST 12"/>
    <property type="match status" value="1"/>
</dbReference>
<evidence type="ECO:0000313" key="2">
    <source>
        <dbReference type="EMBL" id="EOY08462.1"/>
    </source>
</evidence>
<dbReference type="OMA" id="EVGFHWC"/>
<proteinExistence type="predicted"/>
<dbReference type="InterPro" id="IPR055562">
    <property type="entry name" value="DUF7138"/>
</dbReference>
<feature type="domain" description="DUF7138" evidence="1">
    <location>
        <begin position="10"/>
        <end position="90"/>
    </location>
</feature>
<dbReference type="Proteomes" id="UP000026915">
    <property type="component" value="Chromosome 5"/>
</dbReference>
<dbReference type="InParanoid" id="A0A061EVL1"/>
<dbReference type="eggNOG" id="ENOG502S4PI">
    <property type="taxonomic scope" value="Eukaryota"/>
</dbReference>
<keyword evidence="3" id="KW-1185">Reference proteome</keyword>
<name>A0A061EVL1_THECC</name>
<dbReference type="HOGENOM" id="CLU_063781_0_0_1"/>
<sequence>MVEAAGRGGGVPFPVVFFDGECETGIGNVVIHPAMDFKAFQSILSRMIGISPHQFSVYIADGNNSHNRVPITGKVNFSAVSRGKDCFFLVVLKRSWRSGTRKGKNEEPSFPAAAMKKELPTNVMLLRRGGGGGNNLMDARVFTGLDEFERRVRDLQMEKERYLVNLGRVNSKFERESKSSVCEECEDAKVVGRAPGFHWCVYDAVTFGFRSHAGPIARPGKGPG</sequence>
<accession>A0A061EVL1</accession>
<dbReference type="Gramene" id="EOY08462">
    <property type="protein sequence ID" value="EOY08462"/>
    <property type="gene ID" value="TCM_022923"/>
</dbReference>
<evidence type="ECO:0000259" key="1">
    <source>
        <dbReference type="Pfam" id="PF23596"/>
    </source>
</evidence>
<dbReference type="EMBL" id="CM001883">
    <property type="protein sequence ID" value="EOY08462.1"/>
    <property type="molecule type" value="Genomic_DNA"/>
</dbReference>
<reference evidence="2 3" key="1">
    <citation type="journal article" date="2013" name="Genome Biol.">
        <title>The genome sequence of the most widely cultivated cacao type and its use to identify candidate genes regulating pod color.</title>
        <authorList>
            <person name="Motamayor J.C."/>
            <person name="Mockaitis K."/>
            <person name="Schmutz J."/>
            <person name="Haiminen N."/>
            <person name="Iii D.L."/>
            <person name="Cornejo O."/>
            <person name="Findley S.D."/>
            <person name="Zheng P."/>
            <person name="Utro F."/>
            <person name="Royaert S."/>
            <person name="Saski C."/>
            <person name="Jenkins J."/>
            <person name="Podicheti R."/>
            <person name="Zhao M."/>
            <person name="Scheffler B.E."/>
            <person name="Stack J.C."/>
            <person name="Feltus F.A."/>
            <person name="Mustiga G.M."/>
            <person name="Amores F."/>
            <person name="Phillips W."/>
            <person name="Marelli J.P."/>
            <person name="May G.D."/>
            <person name="Shapiro H."/>
            <person name="Ma J."/>
            <person name="Bustamante C.D."/>
            <person name="Schnell R.J."/>
            <person name="Main D."/>
            <person name="Gilbert D."/>
            <person name="Parida L."/>
            <person name="Kuhn D.N."/>
        </authorList>
    </citation>
    <scope>NUCLEOTIDE SEQUENCE [LARGE SCALE GENOMIC DNA]</scope>
    <source>
        <strain evidence="3">cv. Matina 1-6</strain>
    </source>
</reference>
<dbReference type="PANTHER" id="PTHR36351:SF1">
    <property type="entry name" value="EMBRYO SAC DEVELOPMENT ARREST 12"/>
    <property type="match status" value="1"/>
</dbReference>
<protein>
    <recommendedName>
        <fullName evidence="1">DUF7138 domain-containing protein</fullName>
    </recommendedName>
</protein>
<dbReference type="Pfam" id="PF23596">
    <property type="entry name" value="DUF7138"/>
    <property type="match status" value="1"/>
</dbReference>